<sequence>MKSSSVQGPVRGAMRSRSATAAHLVLGAAAVALPGRHAGVVGRRRPKIESDTIAQCHRSKIWLFSTFAPNHSPMPLPKQIDKSTIGAFARRSRKPSPRTIPTSANASWTKILDSKPINSTDSTDSPHLPTESYQKVTVLPAQTPRHRRATSRPSAPLTTDESENTSLNLDKDELLSLVSGPVEATTAELYEAHRDPFRGGFAAPDGPHIRISDAKHDVTFPAQQDMHRISAITQATVEKLCISLRKRLRYRDLVPLERIYATYQELPEPRMLNLTAGWRKELLRVMGMPKKRDATSMLRYFSLVADVKNAGLTLNQRQWNYALAFAAKYTARVQTRQLESAMRLWSEMEREGNQPANEVTFNILFDAATKAGSFALADMLYKEMETRGISFNHFHHVTLIYYFGLQRDSDGVRAAYKEMVEAGQLVDTIALNCVVSGLLRSGEEGAAEDTYRRMRAGGKVASLQPEKDYLVSKAITKALMMLSKVAKEHPSLKTNFQSSVRISPDLRTFKLFIEHYAVRVGDLGKVVYFLDEMKSQGVILHPTLFLGIFRGFFLHGGHPGSDWSEQRLDSVVNAFYQAQDEMGENFRIDKWAVIWFLKAVKRCCSQQKLEKAFDEVSLRWDVPTDRRLEVLAICDKIVGRTDDIAAWRIFESTAKLRQIMGNRIIQ</sequence>
<feature type="compositionally biased region" description="Polar residues" evidence="6">
    <location>
        <begin position="151"/>
        <end position="168"/>
    </location>
</feature>
<evidence type="ECO:0000256" key="2">
    <source>
        <dbReference type="ARBA" id="ARBA00022737"/>
    </source>
</evidence>
<comment type="similarity">
    <text evidence="1">Belongs to the CCM1 family.</text>
</comment>
<evidence type="ECO:0008006" key="9">
    <source>
        <dbReference type="Google" id="ProtNLM"/>
    </source>
</evidence>
<evidence type="ECO:0000256" key="5">
    <source>
        <dbReference type="PROSITE-ProRule" id="PRU00708"/>
    </source>
</evidence>
<feature type="region of interest" description="Disordered" evidence="6">
    <location>
        <begin position="88"/>
        <end position="169"/>
    </location>
</feature>
<dbReference type="Proteomes" id="UP000243081">
    <property type="component" value="Unassembled WGS sequence"/>
</dbReference>
<dbReference type="AlphaFoldDB" id="A0A179INH3"/>
<dbReference type="Gene3D" id="1.25.40.10">
    <property type="entry name" value="Tetratricopeptide repeat domain"/>
    <property type="match status" value="1"/>
</dbReference>
<gene>
    <name evidence="7" type="ORF">LLEC1_07119</name>
</gene>
<keyword evidence="8" id="KW-1185">Reference proteome</keyword>
<dbReference type="PANTHER" id="PTHR47447">
    <property type="entry name" value="OS03G0856100 PROTEIN"/>
    <property type="match status" value="1"/>
</dbReference>
<evidence type="ECO:0000313" key="7">
    <source>
        <dbReference type="EMBL" id="OAR03024.1"/>
    </source>
</evidence>
<keyword evidence="2" id="KW-0677">Repeat</keyword>
<proteinExistence type="inferred from homology"/>
<dbReference type="PANTHER" id="PTHR47447:SF17">
    <property type="entry name" value="OS12G0638900 PROTEIN"/>
    <property type="match status" value="1"/>
</dbReference>
<feature type="compositionally biased region" description="Polar residues" evidence="6">
    <location>
        <begin position="116"/>
        <end position="135"/>
    </location>
</feature>
<feature type="compositionally biased region" description="Polar residues" evidence="6">
    <location>
        <begin position="99"/>
        <end position="108"/>
    </location>
</feature>
<dbReference type="EMBL" id="LUKN01000380">
    <property type="protein sequence ID" value="OAR03024.1"/>
    <property type="molecule type" value="Genomic_DNA"/>
</dbReference>
<comment type="caution">
    <text evidence="7">The sequence shown here is derived from an EMBL/GenBank/DDBJ whole genome shotgun (WGS) entry which is preliminary data.</text>
</comment>
<evidence type="ECO:0000313" key="8">
    <source>
        <dbReference type="Proteomes" id="UP000243081"/>
    </source>
</evidence>
<dbReference type="PROSITE" id="PS51375">
    <property type="entry name" value="PPR"/>
    <property type="match status" value="1"/>
</dbReference>
<accession>A0A179INH3</accession>
<comment type="function">
    <text evidence="3">Regulates mitochondrial small subunit maturation by controlling 15S rRNA 5'-end processing. Localizes to the 5' precursor of the 15S rRNA in a position that is subsequently occupied by mS47 in the mature yeast mtSSU. Uses structure and sequence-specific RNA recognition, binding to a single-stranded region of the precursor and specifically recognizing bases -6 to -1. The exchange of Ccm1 for mS47 is coupled to the irreversible removal of precursor rRNA that is accompanied by conformational changes of the mitoribosomal proteins uS5m and mS26. These conformational changes signal completion of 5'-end rRNA processing through protection of the mature 5'-end of the 15S rRNA and stabilization of mS47. The removal of the 5' precursor together with the dissociation of Ccm1 may be catalyzed by the 5'-3' exoribonuclease Pet127. Involved in the specific removal of group I introns in mitochondrial encoded transcripts.</text>
</comment>
<evidence type="ECO:0000256" key="6">
    <source>
        <dbReference type="SAM" id="MobiDB-lite"/>
    </source>
</evidence>
<dbReference type="OrthoDB" id="1908178at2759"/>
<reference evidence="7 8" key="1">
    <citation type="submission" date="2016-03" db="EMBL/GenBank/DDBJ databases">
        <title>Fine-scale spatial genetic structure of a fungal parasite of coffee scale insects.</title>
        <authorList>
            <person name="Jackson D."/>
            <person name="Zemenick K.A."/>
            <person name="Malloure B."/>
            <person name="Quandt C.A."/>
            <person name="James T.Y."/>
        </authorList>
    </citation>
    <scope>NUCLEOTIDE SEQUENCE [LARGE SCALE GENOMIC DNA]</scope>
    <source>
        <strain evidence="7 8">UM487</strain>
    </source>
</reference>
<organism evidence="7 8">
    <name type="scientific">Cordyceps confragosa</name>
    <name type="common">Lecanicillium lecanii</name>
    <dbReference type="NCBI Taxonomy" id="2714763"/>
    <lineage>
        <taxon>Eukaryota</taxon>
        <taxon>Fungi</taxon>
        <taxon>Dikarya</taxon>
        <taxon>Ascomycota</taxon>
        <taxon>Pezizomycotina</taxon>
        <taxon>Sordariomycetes</taxon>
        <taxon>Hypocreomycetidae</taxon>
        <taxon>Hypocreales</taxon>
        <taxon>Cordycipitaceae</taxon>
        <taxon>Akanthomyces</taxon>
    </lineage>
</organism>
<name>A0A179INH3_CORDF</name>
<evidence type="ECO:0000256" key="1">
    <source>
        <dbReference type="ARBA" id="ARBA00006192"/>
    </source>
</evidence>
<protein>
    <recommendedName>
        <fullName evidence="9">Pentacotripeptide-repeat region of PRORP domain-containing protein</fullName>
    </recommendedName>
</protein>
<dbReference type="InterPro" id="IPR002885">
    <property type="entry name" value="PPR_rpt"/>
</dbReference>
<feature type="repeat" description="PPR" evidence="5">
    <location>
        <begin position="357"/>
        <end position="391"/>
    </location>
</feature>
<dbReference type="NCBIfam" id="TIGR00756">
    <property type="entry name" value="PPR"/>
    <property type="match status" value="1"/>
</dbReference>
<comment type="subunit">
    <text evidence="4">Binds to mitochondrial small subunit 15S rRNA.</text>
</comment>
<evidence type="ECO:0000256" key="3">
    <source>
        <dbReference type="ARBA" id="ARBA00044493"/>
    </source>
</evidence>
<dbReference type="OMA" id="EMIYKEM"/>
<evidence type="ECO:0000256" key="4">
    <source>
        <dbReference type="ARBA" id="ARBA00044511"/>
    </source>
</evidence>
<dbReference type="Pfam" id="PF01535">
    <property type="entry name" value="PPR"/>
    <property type="match status" value="1"/>
</dbReference>
<dbReference type="InterPro" id="IPR011990">
    <property type="entry name" value="TPR-like_helical_dom_sf"/>
</dbReference>